<dbReference type="Proteomes" id="UP000277570">
    <property type="component" value="Unassembled WGS sequence"/>
</dbReference>
<name>A0ABY6SV00_9CLOT</name>
<dbReference type="EMBL" id="UYIN01000011">
    <property type="protein sequence ID" value="VDG72453.1"/>
    <property type="molecule type" value="Genomic_DNA"/>
</dbReference>
<proteinExistence type="predicted"/>
<reference evidence="1 2" key="1">
    <citation type="submission" date="2018-11" db="EMBL/GenBank/DDBJ databases">
        <authorList>
            <consortium name="Pathogen Informatics"/>
        </authorList>
    </citation>
    <scope>NUCLEOTIDE SEQUENCE [LARGE SCALE GENOMIC DNA]</scope>
    <source>
        <strain evidence="1 2">NCTC10913</strain>
    </source>
</reference>
<organism evidence="1 2">
    <name type="scientific">Clostridium carnis</name>
    <dbReference type="NCBI Taxonomy" id="1530"/>
    <lineage>
        <taxon>Bacteria</taxon>
        <taxon>Bacillati</taxon>
        <taxon>Bacillota</taxon>
        <taxon>Clostridia</taxon>
        <taxon>Eubacteriales</taxon>
        <taxon>Clostridiaceae</taxon>
        <taxon>Clostridium</taxon>
    </lineage>
</organism>
<dbReference type="Pfam" id="PF05489">
    <property type="entry name" value="Phage_tail_X"/>
    <property type="match status" value="1"/>
</dbReference>
<sequence length="68" mass="7936">MANKYYITKDGDTFDILALKFYNNENYAVEIMKANPNQIKNIVFDEGVQLLIPNIEIKEESTLPPWKK</sequence>
<dbReference type="InterPro" id="IPR008861">
    <property type="entry name" value="GpX-like"/>
</dbReference>
<gene>
    <name evidence="1" type="ORF">NCTC10913_02775</name>
</gene>
<accession>A0ABY6SV00</accession>
<protein>
    <submittedName>
        <fullName evidence="1">Phage tail protein gpX</fullName>
    </submittedName>
</protein>
<evidence type="ECO:0000313" key="1">
    <source>
        <dbReference type="EMBL" id="VDG72453.1"/>
    </source>
</evidence>
<keyword evidence="2" id="KW-1185">Reference proteome</keyword>
<evidence type="ECO:0000313" key="2">
    <source>
        <dbReference type="Proteomes" id="UP000277570"/>
    </source>
</evidence>
<comment type="caution">
    <text evidence="1">The sequence shown here is derived from an EMBL/GenBank/DDBJ whole genome shotgun (WGS) entry which is preliminary data.</text>
</comment>